<feature type="zinc finger region" description="SGF11-type" evidence="10">
    <location>
        <begin position="75"/>
        <end position="96"/>
    </location>
</feature>
<evidence type="ECO:0000256" key="11">
    <source>
        <dbReference type="SAM" id="MobiDB-lite"/>
    </source>
</evidence>
<evidence type="ECO:0000259" key="12">
    <source>
        <dbReference type="PROSITE" id="PS51505"/>
    </source>
</evidence>
<comment type="caution">
    <text evidence="13">The sequence shown here is derived from an EMBL/GenBank/DDBJ whole genome shotgun (WGS) entry which is preliminary data.</text>
</comment>
<comment type="subunit">
    <text evidence="10">Component of some SAGA transcription coactivator-HAT complexes. Within the SAGA complex, participates to a subcomplex of SAGA called the DUB module (deubiquitination module).</text>
</comment>
<keyword evidence="2 10" id="KW-0479">Metal-binding</keyword>
<reference evidence="13" key="1">
    <citation type="submission" date="2023-07" db="EMBL/GenBank/DDBJ databases">
        <title>Chromosome-level genome assembly of Artemia franciscana.</title>
        <authorList>
            <person name="Jo E."/>
        </authorList>
    </citation>
    <scope>NUCLEOTIDE SEQUENCE</scope>
    <source>
        <tissue evidence="13">Whole body</tissue>
    </source>
</reference>
<keyword evidence="3 10" id="KW-0863">Zinc-finger</keyword>
<feature type="compositionally biased region" description="Low complexity" evidence="11">
    <location>
        <begin position="249"/>
        <end position="263"/>
    </location>
</feature>
<dbReference type="GO" id="GO:0000124">
    <property type="term" value="C:SAGA complex"/>
    <property type="evidence" value="ECO:0007669"/>
    <property type="project" value="UniProtKB-UniRule"/>
</dbReference>
<dbReference type="Pfam" id="PF08209">
    <property type="entry name" value="Sgf11"/>
    <property type="match status" value="1"/>
</dbReference>
<gene>
    <name evidence="13" type="ORF">QYM36_014008</name>
</gene>
<dbReference type="AlphaFoldDB" id="A0AA88HNT1"/>
<keyword evidence="8 10" id="KW-0804">Transcription</keyword>
<evidence type="ECO:0000256" key="7">
    <source>
        <dbReference type="ARBA" id="ARBA00023159"/>
    </source>
</evidence>
<dbReference type="GO" id="GO:0006357">
    <property type="term" value="P:regulation of transcription by RNA polymerase II"/>
    <property type="evidence" value="ECO:0007669"/>
    <property type="project" value="TreeGrafter"/>
</dbReference>
<feature type="region of interest" description="Disordered" evidence="11">
    <location>
        <begin position="136"/>
        <end position="165"/>
    </location>
</feature>
<dbReference type="HAMAP" id="MF_03047">
    <property type="entry name" value="Sgf11"/>
    <property type="match status" value="1"/>
</dbReference>
<comment type="similarity">
    <text evidence="10">Belongs to the SGF11 family.</text>
</comment>
<sequence>MLSDGVSVDWASAWILGELVDEVTFGVALEIHRAHKLGIAQLEYGETDETDSTVVDQPGLDVFGQSLPLKKISEINCPNCDRNLAAARFAPHLEKCMGMGRNSSRLASRRIASSTKMELAISDDDMDDDEWISDKKKKRKEKVNSPRRPKKSKNSSDLSYSVEDGSWEQLPVTERKNVLNAICGVVSEHTGRLCTKSLRCPQHSDDQRKELRQTMGVEDVDSIKEIDVDTWEQEDPISFFIGTEPPSPAESTSTTASTGSGSSKRYKTKKK</sequence>
<dbReference type="PANTHER" id="PTHR46367:SF1">
    <property type="entry name" value="ATAXIN-7-LIKE PROTEIN 3"/>
    <property type="match status" value="1"/>
</dbReference>
<dbReference type="EMBL" id="JAVRJZ010000018">
    <property type="protein sequence ID" value="KAK2708262.1"/>
    <property type="molecule type" value="Genomic_DNA"/>
</dbReference>
<dbReference type="Gene3D" id="6.10.140.1270">
    <property type="match status" value="1"/>
</dbReference>
<dbReference type="InterPro" id="IPR013243">
    <property type="entry name" value="SCA7_dom"/>
</dbReference>
<accession>A0AA88HNT1</accession>
<proteinExistence type="inferred from homology"/>
<evidence type="ECO:0000256" key="8">
    <source>
        <dbReference type="ARBA" id="ARBA00023163"/>
    </source>
</evidence>
<dbReference type="FunFam" id="3.30.160.60:FF:000118">
    <property type="entry name" value="Ataxin-7-like protein 3"/>
    <property type="match status" value="1"/>
</dbReference>
<dbReference type="Proteomes" id="UP001187531">
    <property type="component" value="Unassembled WGS sequence"/>
</dbReference>
<dbReference type="PROSITE" id="PS51505">
    <property type="entry name" value="SCA7"/>
    <property type="match status" value="1"/>
</dbReference>
<keyword evidence="7 10" id="KW-0010">Activator</keyword>
<dbReference type="PANTHER" id="PTHR46367">
    <property type="entry name" value="ATAXIN-7-LIKE PROTEIN 3"/>
    <property type="match status" value="1"/>
</dbReference>
<dbReference type="InterPro" id="IPR013246">
    <property type="entry name" value="SAGA_su_Sgf11"/>
</dbReference>
<comment type="subcellular location">
    <subcellularLocation>
        <location evidence="1 10">Nucleus</location>
    </subcellularLocation>
</comment>
<evidence type="ECO:0000313" key="14">
    <source>
        <dbReference type="Proteomes" id="UP001187531"/>
    </source>
</evidence>
<evidence type="ECO:0000256" key="4">
    <source>
        <dbReference type="ARBA" id="ARBA00022833"/>
    </source>
</evidence>
<name>A0AA88HNT1_ARTSF</name>
<evidence type="ECO:0000256" key="5">
    <source>
        <dbReference type="ARBA" id="ARBA00022853"/>
    </source>
</evidence>
<dbReference type="GO" id="GO:0003713">
    <property type="term" value="F:transcription coactivator activity"/>
    <property type="evidence" value="ECO:0007669"/>
    <property type="project" value="UniProtKB-UniRule"/>
</dbReference>
<dbReference type="Gene3D" id="3.30.160.60">
    <property type="entry name" value="Classic Zinc Finger"/>
    <property type="match status" value="1"/>
</dbReference>
<keyword evidence="5 10" id="KW-0156">Chromatin regulator</keyword>
<evidence type="ECO:0000256" key="2">
    <source>
        <dbReference type="ARBA" id="ARBA00022723"/>
    </source>
</evidence>
<keyword evidence="9 10" id="KW-0539">Nucleus</keyword>
<comment type="domain">
    <text evidence="10">The long N-terminal helix forms part of the 'assembly lobe' of the SAGA deubiquitination module.</text>
</comment>
<keyword evidence="4 10" id="KW-0862">Zinc</keyword>
<evidence type="ECO:0000256" key="10">
    <source>
        <dbReference type="HAMAP-Rule" id="MF_03047"/>
    </source>
</evidence>
<feature type="region of interest" description="Disordered" evidence="11">
    <location>
        <begin position="237"/>
        <end position="271"/>
    </location>
</feature>
<dbReference type="GO" id="GO:0071819">
    <property type="term" value="C:DUBm complex"/>
    <property type="evidence" value="ECO:0007669"/>
    <property type="project" value="UniProtKB-UniRule"/>
</dbReference>
<dbReference type="Pfam" id="PF08313">
    <property type="entry name" value="SCA7"/>
    <property type="match status" value="1"/>
</dbReference>
<comment type="function">
    <text evidence="10">Component of the transcription regulatory histone acetylation (HAT) complex SAGA, a multiprotein complex that activates transcription by remodeling chromatin and mediating histone acetylation and deubiquitination. Within the SAGA complex, participates in a subcomplex that specifically deubiquitinates histone H2B. The SAGA complex is recruited to specific gene promoters by activators, where it is required for transcription.</text>
</comment>
<evidence type="ECO:0000256" key="9">
    <source>
        <dbReference type="ARBA" id="ARBA00023242"/>
    </source>
</evidence>
<feature type="domain" description="SCA7" evidence="12">
    <location>
        <begin position="170"/>
        <end position="237"/>
    </location>
</feature>
<organism evidence="13 14">
    <name type="scientific">Artemia franciscana</name>
    <name type="common">Brine shrimp</name>
    <name type="synonym">Artemia sanfranciscana</name>
    <dbReference type="NCBI Taxonomy" id="6661"/>
    <lineage>
        <taxon>Eukaryota</taxon>
        <taxon>Metazoa</taxon>
        <taxon>Ecdysozoa</taxon>
        <taxon>Arthropoda</taxon>
        <taxon>Crustacea</taxon>
        <taxon>Branchiopoda</taxon>
        <taxon>Anostraca</taxon>
        <taxon>Artemiidae</taxon>
        <taxon>Artemia</taxon>
    </lineage>
</organism>
<evidence type="ECO:0000256" key="1">
    <source>
        <dbReference type="ARBA" id="ARBA00004123"/>
    </source>
</evidence>
<dbReference type="GO" id="GO:0006325">
    <property type="term" value="P:chromatin organization"/>
    <property type="evidence" value="ECO:0007669"/>
    <property type="project" value="UniProtKB-KW"/>
</dbReference>
<protein>
    <recommendedName>
        <fullName evidence="10">SAGA-associated factor 11 homolog</fullName>
    </recommendedName>
</protein>
<evidence type="ECO:0000256" key="6">
    <source>
        <dbReference type="ARBA" id="ARBA00023015"/>
    </source>
</evidence>
<keyword evidence="6 10" id="KW-0805">Transcription regulation</keyword>
<dbReference type="EMBL" id="JAVRJZ010000018">
    <property type="protein sequence ID" value="KAK2708260.1"/>
    <property type="molecule type" value="Genomic_DNA"/>
</dbReference>
<dbReference type="InterPro" id="IPR051078">
    <property type="entry name" value="SGF11"/>
</dbReference>
<comment type="domain">
    <text evidence="10">The C-terminal SGF11-type zinc-finger domain forms part of the 'catalytic lobe' of the SAGA deubiquitination module.</text>
</comment>
<keyword evidence="14" id="KW-1185">Reference proteome</keyword>
<evidence type="ECO:0000256" key="3">
    <source>
        <dbReference type="ARBA" id="ARBA00022771"/>
    </source>
</evidence>
<dbReference type="GO" id="GO:0008270">
    <property type="term" value="F:zinc ion binding"/>
    <property type="evidence" value="ECO:0007669"/>
    <property type="project" value="UniProtKB-UniRule"/>
</dbReference>
<feature type="compositionally biased region" description="Basic residues" evidence="11">
    <location>
        <begin position="136"/>
        <end position="153"/>
    </location>
</feature>
<dbReference type="EMBL" id="JAVRJZ010000018">
    <property type="protein sequence ID" value="KAK2708261.1"/>
    <property type="molecule type" value="Genomic_DNA"/>
</dbReference>
<evidence type="ECO:0000313" key="13">
    <source>
        <dbReference type="EMBL" id="KAK2708262.1"/>
    </source>
</evidence>